<keyword evidence="3" id="KW-1185">Reference proteome</keyword>
<organism evidence="2 3">
    <name type="scientific">Streptomyces brasiliensis</name>
    <dbReference type="NCBI Taxonomy" id="1954"/>
    <lineage>
        <taxon>Bacteria</taxon>
        <taxon>Bacillati</taxon>
        <taxon>Actinomycetota</taxon>
        <taxon>Actinomycetes</taxon>
        <taxon>Kitasatosporales</taxon>
        <taxon>Streptomycetaceae</taxon>
        <taxon>Streptomyces</taxon>
    </lineage>
</organism>
<name>A0A917PA75_9ACTN</name>
<evidence type="ECO:0000256" key="1">
    <source>
        <dbReference type="SAM" id="MobiDB-lite"/>
    </source>
</evidence>
<dbReference type="Proteomes" id="UP000657574">
    <property type="component" value="Unassembled WGS sequence"/>
</dbReference>
<dbReference type="AlphaFoldDB" id="A0A917PA75"/>
<protein>
    <submittedName>
        <fullName evidence="2">Uncharacterized protein</fullName>
    </submittedName>
</protein>
<reference evidence="2" key="2">
    <citation type="submission" date="2020-09" db="EMBL/GenBank/DDBJ databases">
        <authorList>
            <person name="Sun Q."/>
            <person name="Ohkuma M."/>
        </authorList>
    </citation>
    <scope>NUCLEOTIDE SEQUENCE</scope>
    <source>
        <strain evidence="2">JCM 3086</strain>
    </source>
</reference>
<sequence length="81" mass="8240">MGTAPCGAGTALRLTRQGLLQPWFEEDLRVARLDDVQARSAGVVRVGESDVGAQGGGDHVAVTDEPARSAGVDPVGDPAGE</sequence>
<accession>A0A917PA75</accession>
<feature type="region of interest" description="Disordered" evidence="1">
    <location>
        <begin position="49"/>
        <end position="81"/>
    </location>
</feature>
<gene>
    <name evidence="2" type="ORF">GCM10010121_093920</name>
</gene>
<reference evidence="2" key="1">
    <citation type="journal article" date="2014" name="Int. J. Syst. Evol. Microbiol.">
        <title>Complete genome sequence of Corynebacterium casei LMG S-19264T (=DSM 44701T), isolated from a smear-ripened cheese.</title>
        <authorList>
            <consortium name="US DOE Joint Genome Institute (JGI-PGF)"/>
            <person name="Walter F."/>
            <person name="Albersmeier A."/>
            <person name="Kalinowski J."/>
            <person name="Ruckert C."/>
        </authorList>
    </citation>
    <scope>NUCLEOTIDE SEQUENCE</scope>
    <source>
        <strain evidence="2">JCM 3086</strain>
    </source>
</reference>
<comment type="caution">
    <text evidence="2">The sequence shown here is derived from an EMBL/GenBank/DDBJ whole genome shotgun (WGS) entry which is preliminary data.</text>
</comment>
<evidence type="ECO:0000313" key="3">
    <source>
        <dbReference type="Proteomes" id="UP000657574"/>
    </source>
</evidence>
<evidence type="ECO:0000313" key="2">
    <source>
        <dbReference type="EMBL" id="GGJ68382.1"/>
    </source>
</evidence>
<proteinExistence type="predicted"/>
<dbReference type="EMBL" id="BMQA01000104">
    <property type="protein sequence ID" value="GGJ68382.1"/>
    <property type="molecule type" value="Genomic_DNA"/>
</dbReference>